<gene>
    <name evidence="2" type="ORF">S12H4_08362</name>
</gene>
<proteinExistence type="predicted"/>
<dbReference type="EMBL" id="BARW01003222">
    <property type="protein sequence ID" value="GAI64765.1"/>
    <property type="molecule type" value="Genomic_DNA"/>
</dbReference>
<evidence type="ECO:0000313" key="2">
    <source>
        <dbReference type="EMBL" id="GAI64765.1"/>
    </source>
</evidence>
<feature type="non-terminal residue" evidence="2">
    <location>
        <position position="1"/>
    </location>
</feature>
<protein>
    <submittedName>
        <fullName evidence="2">Uncharacterized protein</fullName>
    </submittedName>
</protein>
<sequence length="141" mass="15654">FAKQQAEQTKAYYETLKSLGMIRGSESSTSQGEPLEVVREKHQHEEKMEELRADREHKERLVGVADDVSERIGHGIATDIRHSRGGQGQKAGGSNLPAFTCDECHKAFPISPEAEAKGEIVCPYCGMVYRDKSKETSETES</sequence>
<organism evidence="2">
    <name type="scientific">marine sediment metagenome</name>
    <dbReference type="NCBI Taxonomy" id="412755"/>
    <lineage>
        <taxon>unclassified sequences</taxon>
        <taxon>metagenomes</taxon>
        <taxon>ecological metagenomes</taxon>
    </lineage>
</organism>
<evidence type="ECO:0000256" key="1">
    <source>
        <dbReference type="SAM" id="MobiDB-lite"/>
    </source>
</evidence>
<feature type="region of interest" description="Disordered" evidence="1">
    <location>
        <begin position="23"/>
        <end position="44"/>
    </location>
</feature>
<name>X1RNL9_9ZZZZ</name>
<dbReference type="AlphaFoldDB" id="X1RNL9"/>
<comment type="caution">
    <text evidence="2">The sequence shown here is derived from an EMBL/GenBank/DDBJ whole genome shotgun (WGS) entry which is preliminary data.</text>
</comment>
<reference evidence="2" key="1">
    <citation type="journal article" date="2014" name="Front. Microbiol.">
        <title>High frequency of phylogenetically diverse reductive dehalogenase-homologous genes in deep subseafloor sedimentary metagenomes.</title>
        <authorList>
            <person name="Kawai M."/>
            <person name="Futagami T."/>
            <person name="Toyoda A."/>
            <person name="Takaki Y."/>
            <person name="Nishi S."/>
            <person name="Hori S."/>
            <person name="Arai W."/>
            <person name="Tsubouchi T."/>
            <person name="Morono Y."/>
            <person name="Uchiyama I."/>
            <person name="Ito T."/>
            <person name="Fujiyama A."/>
            <person name="Inagaki F."/>
            <person name="Takami H."/>
        </authorList>
    </citation>
    <scope>NUCLEOTIDE SEQUENCE</scope>
    <source>
        <strain evidence="2">Expedition CK06-06</strain>
    </source>
</reference>
<accession>X1RNL9</accession>